<evidence type="ECO:0000256" key="7">
    <source>
        <dbReference type="PIRSR" id="PIRSR001434-2"/>
    </source>
</evidence>
<dbReference type="InterPro" id="IPR015421">
    <property type="entry name" value="PyrdxlP-dep_Trfase_major"/>
</dbReference>
<dbReference type="PANTHER" id="PTHR43797:SF2">
    <property type="entry name" value="HOMOCYSTEINE_CYSTEINE SYNTHASE"/>
    <property type="match status" value="1"/>
</dbReference>
<dbReference type="EMBL" id="WPHG01000004">
    <property type="protein sequence ID" value="MVA99201.1"/>
    <property type="molecule type" value="Genomic_DNA"/>
</dbReference>
<keyword evidence="10" id="KW-1185">Reference proteome</keyword>
<comment type="cofactor">
    <cofactor evidence="1 8">
        <name>pyridoxal 5'-phosphate</name>
        <dbReference type="ChEBI" id="CHEBI:597326"/>
    </cofactor>
</comment>
<dbReference type="InterPro" id="IPR015422">
    <property type="entry name" value="PyrdxlP-dep_Trfase_small"/>
</dbReference>
<dbReference type="NCBIfam" id="TIGR01326">
    <property type="entry name" value="OAH_OAS_sulfhy"/>
    <property type="match status" value="1"/>
</dbReference>
<dbReference type="GO" id="GO:0006535">
    <property type="term" value="P:cysteine biosynthetic process from serine"/>
    <property type="evidence" value="ECO:0007669"/>
    <property type="project" value="TreeGrafter"/>
</dbReference>
<protein>
    <recommendedName>
        <fullName evidence="6">O-succinylhomoserine sulfhydrylase</fullName>
    </recommendedName>
</protein>
<evidence type="ECO:0000313" key="9">
    <source>
        <dbReference type="EMBL" id="MVA99201.1"/>
    </source>
</evidence>
<dbReference type="GO" id="GO:0019346">
    <property type="term" value="P:transsulfuration"/>
    <property type="evidence" value="ECO:0007669"/>
    <property type="project" value="InterPro"/>
</dbReference>
<gene>
    <name evidence="9" type="ORF">GN330_18295</name>
</gene>
<dbReference type="GO" id="GO:0005737">
    <property type="term" value="C:cytoplasm"/>
    <property type="evidence" value="ECO:0007669"/>
    <property type="project" value="TreeGrafter"/>
</dbReference>
<evidence type="ECO:0000256" key="6">
    <source>
        <dbReference type="ARBA" id="ARBA00071157"/>
    </source>
</evidence>
<feature type="modified residue" description="N6-(pyridoxal phosphate)lysine" evidence="7">
    <location>
        <position position="209"/>
    </location>
</feature>
<evidence type="ECO:0000256" key="5">
    <source>
        <dbReference type="ARBA" id="ARBA00060995"/>
    </source>
</evidence>
<dbReference type="FunFam" id="3.90.1150.10:FF:000033">
    <property type="entry name" value="Cystathionine gamma-synthase"/>
    <property type="match status" value="1"/>
</dbReference>
<keyword evidence="3 9" id="KW-0808">Transferase</keyword>
<evidence type="ECO:0000256" key="8">
    <source>
        <dbReference type="RuleBase" id="RU362118"/>
    </source>
</evidence>
<evidence type="ECO:0000256" key="3">
    <source>
        <dbReference type="ARBA" id="ARBA00022679"/>
    </source>
</evidence>
<evidence type="ECO:0000256" key="1">
    <source>
        <dbReference type="ARBA" id="ARBA00001933"/>
    </source>
</evidence>
<proteinExistence type="inferred from homology"/>
<evidence type="ECO:0000313" key="10">
    <source>
        <dbReference type="Proteomes" id="UP000463224"/>
    </source>
</evidence>
<dbReference type="InterPro" id="IPR015424">
    <property type="entry name" value="PyrdxlP-dep_Trfase"/>
</dbReference>
<dbReference type="GO" id="GO:0004124">
    <property type="term" value="F:cysteine synthase activity"/>
    <property type="evidence" value="ECO:0007669"/>
    <property type="project" value="TreeGrafter"/>
</dbReference>
<comment type="similarity">
    <text evidence="5">Belongs to the trans-sulfuration enzymes family. MetZ subfamily.</text>
</comment>
<organism evidence="9 10">
    <name type="scientific">Nitratireductor arenosus</name>
    <dbReference type="NCBI Taxonomy" id="2682096"/>
    <lineage>
        <taxon>Bacteria</taxon>
        <taxon>Pseudomonadati</taxon>
        <taxon>Pseudomonadota</taxon>
        <taxon>Alphaproteobacteria</taxon>
        <taxon>Hyphomicrobiales</taxon>
        <taxon>Phyllobacteriaceae</taxon>
        <taxon>Nitratireductor</taxon>
    </lineage>
</organism>
<dbReference type="SUPFAM" id="SSF53383">
    <property type="entry name" value="PLP-dependent transferases"/>
    <property type="match status" value="1"/>
</dbReference>
<sequence length="428" mass="46012">MVQRTPGFDTLAIHAGAKPDPATGARATPIYQTTSFVFDDVDHAASLFGLKAFGNIYTRIMNPTQAVLEERIAALEGGTAALATASGHAAQLLIFHTIMRPGDNFVSANKLYGGSINQFGHAFKNFGWEVRWADTDEPESFDGLIDDKTRAIFVESLANPGGKFVDLEKIGDIARKHGLPLIVDNTMASPYLLRPIEHGADIVVHSLTKFMGGHGNSMGGAIVDGGTFNWSKSGNYPMLSEPRPEYAGMVLHETFGNFAFAIACRVLGLRDFGPSISPFNAFLLLQGIETLALRMQRHCDNALKVAEWLEKHPLVEWVSYPGLPSDPNHALMKKYSPKGAGAVFTFGLKGGFDAGVKVVENVELFSHLANIGDVRSLIIHPASTTHKQLSDEQQTAAGAGPDVVRLSVGIEDAADIIADLEQAFAKAG</sequence>
<dbReference type="NCBIfam" id="NF004650">
    <property type="entry name" value="PRK05994.1"/>
    <property type="match status" value="1"/>
</dbReference>
<dbReference type="Pfam" id="PF01053">
    <property type="entry name" value="Cys_Met_Meta_PP"/>
    <property type="match status" value="1"/>
</dbReference>
<evidence type="ECO:0000256" key="2">
    <source>
        <dbReference type="ARBA" id="ARBA00011881"/>
    </source>
</evidence>
<evidence type="ECO:0000256" key="4">
    <source>
        <dbReference type="ARBA" id="ARBA00022898"/>
    </source>
</evidence>
<keyword evidence="4 7" id="KW-0663">Pyridoxal phosphate</keyword>
<dbReference type="CDD" id="cd00614">
    <property type="entry name" value="CGS_like"/>
    <property type="match status" value="1"/>
</dbReference>
<reference evidence="9 10" key="1">
    <citation type="submission" date="2019-12" db="EMBL/GenBank/DDBJ databases">
        <title>Nitratireductor arenosus sp. nov., Isolated from sea sand, Jeju island, South Korea.</title>
        <authorList>
            <person name="Kim W."/>
        </authorList>
    </citation>
    <scope>NUCLEOTIDE SEQUENCE [LARGE SCALE GENOMIC DNA]</scope>
    <source>
        <strain evidence="9 10">CAU 1489</strain>
    </source>
</reference>
<dbReference type="PROSITE" id="PS00868">
    <property type="entry name" value="CYS_MET_METAB_PP"/>
    <property type="match status" value="1"/>
</dbReference>
<dbReference type="Proteomes" id="UP000463224">
    <property type="component" value="Unassembled WGS sequence"/>
</dbReference>
<dbReference type="Gene3D" id="3.40.640.10">
    <property type="entry name" value="Type I PLP-dependent aspartate aminotransferase-like (Major domain)"/>
    <property type="match status" value="1"/>
</dbReference>
<dbReference type="GO" id="GO:0071269">
    <property type="term" value="P:L-homocysteine biosynthetic process"/>
    <property type="evidence" value="ECO:0007669"/>
    <property type="project" value="TreeGrafter"/>
</dbReference>
<dbReference type="RefSeq" id="WP_156714148.1">
    <property type="nucleotide sequence ID" value="NZ_WPHG01000004.1"/>
</dbReference>
<dbReference type="FunFam" id="3.40.640.10:FF:000035">
    <property type="entry name" value="O-succinylhomoserine sulfhydrylase"/>
    <property type="match status" value="1"/>
</dbReference>
<dbReference type="InterPro" id="IPR006235">
    <property type="entry name" value="OAc-hSer/O-AcSer_sulfhydrylase"/>
</dbReference>
<comment type="subunit">
    <text evidence="2">Homotetramer.</text>
</comment>
<name>A0A844QMW5_9HYPH</name>
<comment type="caution">
    <text evidence="9">The sequence shown here is derived from an EMBL/GenBank/DDBJ whole genome shotgun (WGS) entry which is preliminary data.</text>
</comment>
<dbReference type="InterPro" id="IPR054542">
    <property type="entry name" value="Cys_met_metab_PP"/>
</dbReference>
<dbReference type="InterPro" id="IPR000277">
    <property type="entry name" value="Cys/Met-Metab_PyrdxlP-dep_enz"/>
</dbReference>
<dbReference type="GO" id="GO:0003961">
    <property type="term" value="F:O-acetylhomoserine aminocarboxypropyltransferase activity"/>
    <property type="evidence" value="ECO:0007669"/>
    <property type="project" value="TreeGrafter"/>
</dbReference>
<dbReference type="GO" id="GO:0030170">
    <property type="term" value="F:pyridoxal phosphate binding"/>
    <property type="evidence" value="ECO:0007669"/>
    <property type="project" value="InterPro"/>
</dbReference>
<accession>A0A844QMW5</accession>
<dbReference type="Gene3D" id="3.90.1150.10">
    <property type="entry name" value="Aspartate Aminotransferase, domain 1"/>
    <property type="match status" value="1"/>
</dbReference>
<dbReference type="PIRSF" id="PIRSF001434">
    <property type="entry name" value="CGS"/>
    <property type="match status" value="1"/>
</dbReference>
<dbReference type="PANTHER" id="PTHR43797">
    <property type="entry name" value="HOMOCYSTEINE/CYSTEINE SYNTHASE"/>
    <property type="match status" value="1"/>
</dbReference>
<dbReference type="AlphaFoldDB" id="A0A844QMW5"/>